<dbReference type="Gene3D" id="3.30.300.20">
    <property type="match status" value="1"/>
</dbReference>
<evidence type="ECO:0000313" key="2">
    <source>
        <dbReference type="Proteomes" id="UP000001591"/>
    </source>
</evidence>
<dbReference type="InterPro" id="IPR052707">
    <property type="entry name" value="OsmC_Ohr_Peroxiredoxin"/>
</dbReference>
<protein>
    <submittedName>
        <fullName evidence="1">OsmC-like protein</fullName>
    </submittedName>
</protein>
<dbReference type="RefSeq" id="WP_012568969.1">
    <property type="nucleotide sequence ID" value="NC_011420.2"/>
</dbReference>
<proteinExistence type="predicted"/>
<dbReference type="HOGENOM" id="CLU_105860_2_0_5"/>
<gene>
    <name evidence="1" type="ordered locus">RC1_3853</name>
</gene>
<dbReference type="Pfam" id="PF02566">
    <property type="entry name" value="OsmC"/>
    <property type="match status" value="1"/>
</dbReference>
<organism evidence="1 2">
    <name type="scientific">Rhodospirillum centenum (strain ATCC 51521 / SW)</name>
    <dbReference type="NCBI Taxonomy" id="414684"/>
    <lineage>
        <taxon>Bacteria</taxon>
        <taxon>Pseudomonadati</taxon>
        <taxon>Pseudomonadota</taxon>
        <taxon>Alphaproteobacteria</taxon>
        <taxon>Rhodospirillales</taxon>
        <taxon>Rhodospirillaceae</taxon>
        <taxon>Rhodospirillum</taxon>
    </lineage>
</organism>
<accession>B6IY22</accession>
<keyword evidence="2" id="KW-1185">Reference proteome</keyword>
<evidence type="ECO:0000313" key="1">
    <source>
        <dbReference type="EMBL" id="ACJ01196.1"/>
    </source>
</evidence>
<dbReference type="AlphaFoldDB" id="B6IY22"/>
<dbReference type="InterPro" id="IPR036102">
    <property type="entry name" value="OsmC/Ohrsf"/>
</dbReference>
<dbReference type="InterPro" id="IPR003718">
    <property type="entry name" value="OsmC/Ohr_fam"/>
</dbReference>
<dbReference type="PANTHER" id="PTHR42830">
    <property type="entry name" value="OSMOTICALLY INDUCIBLE FAMILY PROTEIN"/>
    <property type="match status" value="1"/>
</dbReference>
<dbReference type="Proteomes" id="UP000001591">
    <property type="component" value="Chromosome"/>
</dbReference>
<dbReference type="STRING" id="414684.RC1_3853"/>
<name>B6IY22_RHOCS</name>
<dbReference type="PANTHER" id="PTHR42830:SF2">
    <property type="entry name" value="OSMC_OHR FAMILY PROTEIN"/>
    <property type="match status" value="1"/>
</dbReference>
<dbReference type="OrthoDB" id="9795405at2"/>
<dbReference type="SUPFAM" id="SSF82784">
    <property type="entry name" value="OsmC-like"/>
    <property type="match status" value="1"/>
</dbReference>
<sequence length="146" mass="15737">MQALPHIYLTKATGTAQGNVRLEAEADVPALDTAAPPQFGGPNGFWSPETLFVGAVADCYILTFRAIARASKLEWESLEVDVEGVLDRVEGVNRFTRFTVKPRLLVKAAADAERATTLLEKAERTCLITNSLTAEIHLEPSVGVAA</sequence>
<dbReference type="InterPro" id="IPR015946">
    <property type="entry name" value="KH_dom-like_a/b"/>
</dbReference>
<dbReference type="eggNOG" id="COG1764">
    <property type="taxonomic scope" value="Bacteria"/>
</dbReference>
<dbReference type="EMBL" id="CP000613">
    <property type="protein sequence ID" value="ACJ01196.1"/>
    <property type="molecule type" value="Genomic_DNA"/>
</dbReference>
<reference evidence="1 2" key="1">
    <citation type="journal article" date="2010" name="BMC Genomics">
        <title>Metabolic flexibility revealed in the genome of the cyst-forming alpha-1 proteobacterium Rhodospirillum centenum.</title>
        <authorList>
            <person name="Lu Y.K."/>
            <person name="Marden J."/>
            <person name="Han M."/>
            <person name="Swingley W.D."/>
            <person name="Mastrian S.D."/>
            <person name="Chowdhury S.R."/>
            <person name="Hao J."/>
            <person name="Helmy T."/>
            <person name="Kim S."/>
            <person name="Kurdoglu A.A."/>
            <person name="Matthies H.J."/>
            <person name="Rollo D."/>
            <person name="Stothard P."/>
            <person name="Blankenship R.E."/>
            <person name="Bauer C.E."/>
            <person name="Touchman J.W."/>
        </authorList>
    </citation>
    <scope>NUCLEOTIDE SEQUENCE [LARGE SCALE GENOMIC DNA]</scope>
    <source>
        <strain evidence="2">ATCC 51521 / SW</strain>
    </source>
</reference>
<dbReference type="KEGG" id="rce:RC1_3853"/>